<dbReference type="Proteomes" id="UP000729402">
    <property type="component" value="Unassembled WGS sequence"/>
</dbReference>
<dbReference type="AlphaFoldDB" id="A0A8J5S6S6"/>
<feature type="compositionally biased region" description="Polar residues" evidence="1">
    <location>
        <begin position="34"/>
        <end position="48"/>
    </location>
</feature>
<comment type="caution">
    <text evidence="2">The sequence shown here is derived from an EMBL/GenBank/DDBJ whole genome shotgun (WGS) entry which is preliminary data.</text>
</comment>
<evidence type="ECO:0000256" key="1">
    <source>
        <dbReference type="SAM" id="MobiDB-lite"/>
    </source>
</evidence>
<organism evidence="2 3">
    <name type="scientific">Zizania palustris</name>
    <name type="common">Northern wild rice</name>
    <dbReference type="NCBI Taxonomy" id="103762"/>
    <lineage>
        <taxon>Eukaryota</taxon>
        <taxon>Viridiplantae</taxon>
        <taxon>Streptophyta</taxon>
        <taxon>Embryophyta</taxon>
        <taxon>Tracheophyta</taxon>
        <taxon>Spermatophyta</taxon>
        <taxon>Magnoliopsida</taxon>
        <taxon>Liliopsida</taxon>
        <taxon>Poales</taxon>
        <taxon>Poaceae</taxon>
        <taxon>BOP clade</taxon>
        <taxon>Oryzoideae</taxon>
        <taxon>Oryzeae</taxon>
        <taxon>Zizaniinae</taxon>
        <taxon>Zizania</taxon>
    </lineage>
</organism>
<reference evidence="2" key="1">
    <citation type="journal article" date="2021" name="bioRxiv">
        <title>Whole Genome Assembly and Annotation of Northern Wild Rice, Zizania palustris L., Supports a Whole Genome Duplication in the Zizania Genus.</title>
        <authorList>
            <person name="Haas M."/>
            <person name="Kono T."/>
            <person name="Macchietto M."/>
            <person name="Millas R."/>
            <person name="McGilp L."/>
            <person name="Shao M."/>
            <person name="Duquette J."/>
            <person name="Hirsch C.N."/>
            <person name="Kimball J."/>
        </authorList>
    </citation>
    <scope>NUCLEOTIDE SEQUENCE</scope>
    <source>
        <tissue evidence="2">Fresh leaf tissue</tissue>
    </source>
</reference>
<protein>
    <recommendedName>
        <fullName evidence="4">No apical meristem-associated C-terminal domain-containing protein</fullName>
    </recommendedName>
</protein>
<dbReference type="EMBL" id="JAAALK010000286">
    <property type="protein sequence ID" value="KAG8061617.1"/>
    <property type="molecule type" value="Genomic_DNA"/>
</dbReference>
<feature type="compositionally biased region" description="Basic and acidic residues" evidence="1">
    <location>
        <begin position="55"/>
        <end position="68"/>
    </location>
</feature>
<feature type="region of interest" description="Disordered" evidence="1">
    <location>
        <begin position="32"/>
        <end position="68"/>
    </location>
</feature>
<reference evidence="2" key="2">
    <citation type="submission" date="2021-02" db="EMBL/GenBank/DDBJ databases">
        <authorList>
            <person name="Kimball J.A."/>
            <person name="Haas M.W."/>
            <person name="Macchietto M."/>
            <person name="Kono T."/>
            <person name="Duquette J."/>
            <person name="Shao M."/>
        </authorList>
    </citation>
    <scope>NUCLEOTIDE SEQUENCE</scope>
    <source>
        <tissue evidence="2">Fresh leaf tissue</tissue>
    </source>
</reference>
<proteinExistence type="predicted"/>
<dbReference type="OrthoDB" id="693051at2759"/>
<sequence length="127" mass="14412">MTMEKAHAWYKSESKDQPKWCAIIKKEEGKNKITKNSESGAYTSSSNQDSEESTLQERRPMVHKKSNERLHIKGIGIASSPLGNQPSHNLVLYNEVIKIRDEALLKSAEATTKSAEAKREQIRMEKL</sequence>
<name>A0A8J5S6S6_ZIZPA</name>
<gene>
    <name evidence="2" type="ORF">GUJ93_ZPchr0003g18678</name>
</gene>
<evidence type="ECO:0000313" key="3">
    <source>
        <dbReference type="Proteomes" id="UP000729402"/>
    </source>
</evidence>
<evidence type="ECO:0000313" key="2">
    <source>
        <dbReference type="EMBL" id="KAG8061617.1"/>
    </source>
</evidence>
<keyword evidence="3" id="KW-1185">Reference proteome</keyword>
<accession>A0A8J5S6S6</accession>
<evidence type="ECO:0008006" key="4">
    <source>
        <dbReference type="Google" id="ProtNLM"/>
    </source>
</evidence>